<feature type="domain" description="3-octaprenyl-4-hydroxybenzoate carboxy-lyase-like C-terminal" evidence="13">
    <location>
        <begin position="328"/>
        <end position="452"/>
    </location>
</feature>
<feature type="active site" description="Proton donor" evidence="10">
    <location>
        <position position="287"/>
    </location>
</feature>
<comment type="similarity">
    <text evidence="10">Belongs to the UbiD family.</text>
</comment>
<evidence type="ECO:0000256" key="1">
    <source>
        <dbReference type="ARBA" id="ARBA00022475"/>
    </source>
</evidence>
<keyword evidence="3 10" id="KW-0288">FMN</keyword>
<dbReference type="InterPro" id="IPR049383">
    <property type="entry name" value="UbiD-like_N"/>
</dbReference>
<keyword evidence="9 10" id="KW-0456">Lyase</keyword>
<comment type="cofactor">
    <cofactor evidence="10">
        <name>prenylated FMN</name>
        <dbReference type="ChEBI" id="CHEBI:87746"/>
    </cofactor>
    <text evidence="10">Binds 1 prenylated FMN per subunit.</text>
</comment>
<gene>
    <name evidence="10 14" type="primary">ubiD</name>
    <name evidence="14" type="ORF">ACFOHL_14595</name>
</gene>
<keyword evidence="8 10" id="KW-0464">Manganese</keyword>
<dbReference type="InterPro" id="IPR049381">
    <property type="entry name" value="UbiD-like_C"/>
</dbReference>
<evidence type="ECO:0000256" key="6">
    <source>
        <dbReference type="ARBA" id="ARBA00022793"/>
    </source>
</evidence>
<dbReference type="InterPro" id="IPR002830">
    <property type="entry name" value="UbiD"/>
</dbReference>
<accession>A0ABV7FTW4</accession>
<evidence type="ECO:0000259" key="13">
    <source>
        <dbReference type="Pfam" id="PF20696"/>
    </source>
</evidence>
<feature type="domain" description="3-octaprenyl-4-hydroxybenzoate carboxy-lyase-like N-terminal" evidence="12">
    <location>
        <begin position="10"/>
        <end position="89"/>
    </location>
</feature>
<keyword evidence="7 10" id="KW-0472">Membrane</keyword>
<dbReference type="SUPFAM" id="SSF143968">
    <property type="entry name" value="UbiD C-terminal domain-like"/>
    <property type="match status" value="1"/>
</dbReference>
<dbReference type="PANTHER" id="PTHR30108">
    <property type="entry name" value="3-OCTAPRENYL-4-HYDROXYBENZOATE CARBOXY-LYASE-RELATED"/>
    <property type="match status" value="1"/>
</dbReference>
<comment type="catalytic activity">
    <reaction evidence="10">
        <text>a 4-hydroxy-3-(all-trans-polyprenyl)benzoate + H(+) = a 2-(all-trans-polyprenyl)phenol + CO2</text>
        <dbReference type="Rhea" id="RHEA:41680"/>
        <dbReference type="Rhea" id="RHEA-COMP:9514"/>
        <dbReference type="Rhea" id="RHEA-COMP:9516"/>
        <dbReference type="ChEBI" id="CHEBI:1269"/>
        <dbReference type="ChEBI" id="CHEBI:15378"/>
        <dbReference type="ChEBI" id="CHEBI:16526"/>
        <dbReference type="ChEBI" id="CHEBI:78396"/>
        <dbReference type="EC" id="4.1.1.98"/>
    </reaction>
</comment>
<dbReference type="RefSeq" id="WP_376920981.1">
    <property type="nucleotide sequence ID" value="NZ_JBHRSW010000036.1"/>
</dbReference>
<keyword evidence="15" id="KW-1185">Reference proteome</keyword>
<name>A0ABV7FTW4_9ALTE</name>
<comment type="subunit">
    <text evidence="10">Homohexamer.</text>
</comment>
<evidence type="ECO:0000256" key="8">
    <source>
        <dbReference type="ARBA" id="ARBA00023211"/>
    </source>
</evidence>
<keyword evidence="1 10" id="KW-1003">Cell membrane</keyword>
<evidence type="ECO:0000256" key="2">
    <source>
        <dbReference type="ARBA" id="ARBA00022630"/>
    </source>
</evidence>
<dbReference type="SUPFAM" id="SSF50475">
    <property type="entry name" value="FMN-binding split barrel"/>
    <property type="match status" value="1"/>
</dbReference>
<dbReference type="HAMAP" id="MF_01636">
    <property type="entry name" value="UbiD"/>
    <property type="match status" value="1"/>
</dbReference>
<evidence type="ECO:0000259" key="11">
    <source>
        <dbReference type="Pfam" id="PF01977"/>
    </source>
</evidence>
<sequence length="490" mass="54943">MKYKDLRDFIAQLEDLGELKRVSMPIDTDLEMTEIADRTLRAGGPAILFENPKGSDVPVLANLFGTPKRVAMGMGQESVEALREVGKLLAFLKEPEPPKGLKDLFSKIPVFKQVLNMPAKLVKKAPCQEHIISGEDVDLDQLPIQRCWPGDAAPLVTWGLTVTRGPYKKRQNLGIYRQQKIAKNKLIMRWLSHRGGALDFKEWCEQHPDKPYPVSVALGADPATILGAVTPVPDTLSEYAFAGLLRGDKTEVVKSISNDLQVPASAEIVLEGYIQPGELADEGPYGDHTGYYNEVDQFPVFTVTHITHRTAPIYHSTYTGRPPDEPAILGVALNEVFVPILQKQFPEIIDFYLPPEGCSYRMAIVTMKKQYPGHAKRVMMGVWSFLRQFMYTKFVVVCDDDVNARDWNDVIWAITTRVDPARDTTMIENTPIDYLDFASPVSGLGSKMGIDATNKLPGETDREWGTPIIMDEDIVKRVDEIWDKLDLLEK</sequence>
<feature type="binding site" evidence="10">
    <location>
        <begin position="194"/>
        <end position="195"/>
    </location>
    <ligand>
        <name>prenylated FMN</name>
        <dbReference type="ChEBI" id="CHEBI:87746"/>
    </ligand>
</feature>
<dbReference type="PANTHER" id="PTHR30108:SF17">
    <property type="entry name" value="FERULIC ACID DECARBOXYLASE 1"/>
    <property type="match status" value="1"/>
</dbReference>
<dbReference type="Gene3D" id="1.20.5.570">
    <property type="entry name" value="Single helix bin"/>
    <property type="match status" value="1"/>
</dbReference>
<dbReference type="GO" id="GO:0008694">
    <property type="term" value="F:4-hydroxy-3-polyprenylbenzoate decarboxylase activity"/>
    <property type="evidence" value="ECO:0007669"/>
    <property type="project" value="UniProtKB-EC"/>
</dbReference>
<dbReference type="Gene3D" id="3.40.1670.10">
    <property type="entry name" value="UbiD C-terminal domain-like"/>
    <property type="match status" value="1"/>
</dbReference>
<dbReference type="Pfam" id="PF01977">
    <property type="entry name" value="UbiD"/>
    <property type="match status" value="1"/>
</dbReference>
<comment type="caution">
    <text evidence="14">The sequence shown here is derived from an EMBL/GenBank/DDBJ whole genome shotgun (WGS) entry which is preliminary data.</text>
</comment>
<evidence type="ECO:0000256" key="7">
    <source>
        <dbReference type="ARBA" id="ARBA00023136"/>
    </source>
</evidence>
<dbReference type="InterPro" id="IPR023677">
    <property type="entry name" value="UbiD_bacteria"/>
</dbReference>
<keyword evidence="5 10" id="KW-0479">Metal-binding</keyword>
<dbReference type="InterPro" id="IPR048304">
    <property type="entry name" value="UbiD_Rift_dom"/>
</dbReference>
<dbReference type="Proteomes" id="UP001595478">
    <property type="component" value="Unassembled WGS sequence"/>
</dbReference>
<comment type="function">
    <text evidence="10">Catalyzes the decarboxylation of 3-octaprenyl-4-hydroxy benzoate to 2-octaprenylphenol, an intermediate step in ubiquinone biosynthesis.</text>
</comment>
<feature type="binding site" evidence="10">
    <location>
        <begin position="175"/>
        <end position="177"/>
    </location>
    <ligand>
        <name>prenylated FMN</name>
        <dbReference type="ChEBI" id="CHEBI:87746"/>
    </ligand>
</feature>
<evidence type="ECO:0000256" key="5">
    <source>
        <dbReference type="ARBA" id="ARBA00022723"/>
    </source>
</evidence>
<feature type="binding site" evidence="10">
    <location>
        <position position="238"/>
    </location>
    <ligand>
        <name>Mn(2+)</name>
        <dbReference type="ChEBI" id="CHEBI:29035"/>
    </ligand>
</feature>
<proteinExistence type="inferred from homology"/>
<comment type="subcellular location">
    <subcellularLocation>
        <location evidence="10">Cell membrane</location>
        <topology evidence="10">Peripheral membrane protein</topology>
    </subcellularLocation>
</comment>
<evidence type="ECO:0000256" key="3">
    <source>
        <dbReference type="ARBA" id="ARBA00022643"/>
    </source>
</evidence>
<protein>
    <recommendedName>
        <fullName evidence="10">3-octaprenyl-4-hydroxybenzoate carboxy-lyase</fullName>
        <ecNumber evidence="10">4.1.1.98</ecNumber>
    </recommendedName>
    <alternativeName>
        <fullName evidence="10">Polyprenyl p-hydroxybenzoate decarboxylase</fullName>
    </alternativeName>
</protein>
<evidence type="ECO:0000259" key="12">
    <source>
        <dbReference type="Pfam" id="PF20695"/>
    </source>
</evidence>
<evidence type="ECO:0000313" key="15">
    <source>
        <dbReference type="Proteomes" id="UP001595478"/>
    </source>
</evidence>
<evidence type="ECO:0000256" key="10">
    <source>
        <dbReference type="HAMAP-Rule" id="MF_01636"/>
    </source>
</evidence>
<feature type="binding site" evidence="10">
    <location>
        <position position="172"/>
    </location>
    <ligand>
        <name>Mn(2+)</name>
        <dbReference type="ChEBI" id="CHEBI:29035"/>
    </ligand>
</feature>
<evidence type="ECO:0000313" key="14">
    <source>
        <dbReference type="EMBL" id="MFC3122851.1"/>
    </source>
</evidence>
<dbReference type="EC" id="4.1.1.98" evidence="10"/>
<dbReference type="Pfam" id="PF20695">
    <property type="entry name" value="UbiD_N"/>
    <property type="match status" value="1"/>
</dbReference>
<keyword evidence="4 10" id="KW-0831">Ubiquinone biosynthesis</keyword>
<dbReference type="NCBIfam" id="TIGR00148">
    <property type="entry name" value="UbiD family decarboxylase"/>
    <property type="match status" value="1"/>
</dbReference>
<dbReference type="NCBIfam" id="NF008175">
    <property type="entry name" value="PRK10922.1"/>
    <property type="match status" value="1"/>
</dbReference>
<comment type="pathway">
    <text evidence="10">Cofactor biosynthesis; ubiquinone biosynthesis.</text>
</comment>
<dbReference type="EMBL" id="JBHRSW010000036">
    <property type="protein sequence ID" value="MFC3122851.1"/>
    <property type="molecule type" value="Genomic_DNA"/>
</dbReference>
<evidence type="ECO:0000256" key="4">
    <source>
        <dbReference type="ARBA" id="ARBA00022688"/>
    </source>
</evidence>
<evidence type="ECO:0000256" key="9">
    <source>
        <dbReference type="ARBA" id="ARBA00023239"/>
    </source>
</evidence>
<keyword evidence="2 10" id="KW-0285">Flavoprotein</keyword>
<keyword evidence="6 10" id="KW-0210">Decarboxylase</keyword>
<reference evidence="15" key="1">
    <citation type="journal article" date="2019" name="Int. J. Syst. Evol. Microbiol.">
        <title>The Global Catalogue of Microorganisms (GCM) 10K type strain sequencing project: providing services to taxonomists for standard genome sequencing and annotation.</title>
        <authorList>
            <consortium name="The Broad Institute Genomics Platform"/>
            <consortium name="The Broad Institute Genome Sequencing Center for Infectious Disease"/>
            <person name="Wu L."/>
            <person name="Ma J."/>
        </authorList>
    </citation>
    <scope>NUCLEOTIDE SEQUENCE [LARGE SCALE GENOMIC DNA]</scope>
    <source>
        <strain evidence="15">KCTC 52473</strain>
    </source>
</reference>
<feature type="binding site" evidence="10">
    <location>
        <begin position="189"/>
        <end position="191"/>
    </location>
    <ligand>
        <name>prenylated FMN</name>
        <dbReference type="ChEBI" id="CHEBI:87746"/>
    </ligand>
</feature>
<comment type="cofactor">
    <cofactor evidence="10">
        <name>Mn(2+)</name>
        <dbReference type="ChEBI" id="CHEBI:29035"/>
    </cofactor>
</comment>
<dbReference type="Pfam" id="PF20696">
    <property type="entry name" value="UbiD_C"/>
    <property type="match status" value="1"/>
</dbReference>
<organism evidence="14 15">
    <name type="scientific">Agaribacter flavus</name>
    <dbReference type="NCBI Taxonomy" id="1902781"/>
    <lineage>
        <taxon>Bacteria</taxon>
        <taxon>Pseudomonadati</taxon>
        <taxon>Pseudomonadota</taxon>
        <taxon>Gammaproteobacteria</taxon>
        <taxon>Alteromonadales</taxon>
        <taxon>Alteromonadaceae</taxon>
        <taxon>Agaribacter</taxon>
    </lineage>
</organism>
<feature type="domain" description="3-octaprenyl-4-hydroxybenzoate carboxy-lyase-like Rift-related" evidence="11">
    <location>
        <begin position="122"/>
        <end position="322"/>
    </location>
</feature>